<proteinExistence type="predicted"/>
<dbReference type="Pfam" id="PF06445">
    <property type="entry name" value="GyrI-like"/>
    <property type="match status" value="1"/>
</dbReference>
<dbReference type="InterPro" id="IPR008319">
    <property type="entry name" value="GyrI-like_CCH_Lin2189-like"/>
</dbReference>
<reference evidence="2 3" key="1">
    <citation type="submission" date="2019-05" db="EMBL/GenBank/DDBJ databases">
        <authorList>
            <person name="Narsing Rao M.P."/>
            <person name="Li W.J."/>
        </authorList>
    </citation>
    <scope>NUCLEOTIDE SEQUENCE [LARGE SCALE GENOMIC DNA]</scope>
    <source>
        <strain evidence="2 3">SYSU_K30003</strain>
    </source>
</reference>
<evidence type="ECO:0000259" key="1">
    <source>
        <dbReference type="Pfam" id="PF06445"/>
    </source>
</evidence>
<evidence type="ECO:0000313" key="3">
    <source>
        <dbReference type="Proteomes" id="UP000309676"/>
    </source>
</evidence>
<evidence type="ECO:0000313" key="2">
    <source>
        <dbReference type="EMBL" id="TLS51367.1"/>
    </source>
</evidence>
<organism evidence="2 3">
    <name type="scientific">Paenibacillus antri</name>
    <dbReference type="NCBI Taxonomy" id="2582848"/>
    <lineage>
        <taxon>Bacteria</taxon>
        <taxon>Bacillati</taxon>
        <taxon>Bacillota</taxon>
        <taxon>Bacilli</taxon>
        <taxon>Bacillales</taxon>
        <taxon>Paenibacillaceae</taxon>
        <taxon>Paenibacillus</taxon>
    </lineage>
</organism>
<name>A0A5R9G4S4_9BACL</name>
<dbReference type="Gene3D" id="3.20.80.10">
    <property type="entry name" value="Regulatory factor, effector binding domain"/>
    <property type="match status" value="1"/>
</dbReference>
<sequence length="207" mass="23760">MTKIDYKKQDKSLYLPKERPDIVRVPRMTFIAIEGQGDPNGDEFASATAALYSLSYAAKMSYKSEAPPEGYYEYTVYPLEGVWDLIDVSVPPTVKSNLKYKLMIRQPAFLDDALFERLRRETSRKKPNPFLAGASFVSMEEGLCCQMMHVGSYDDEPASFATMEAYCRERGYRRTSLLHREIYISDPRKTEPSRRKTVLRIQVAPEA</sequence>
<protein>
    <recommendedName>
        <fullName evidence="1">GyrI-like small molecule binding domain-containing protein</fullName>
    </recommendedName>
</protein>
<dbReference type="RefSeq" id="WP_138194979.1">
    <property type="nucleotide sequence ID" value="NZ_VCIW01000009.1"/>
</dbReference>
<dbReference type="SUPFAM" id="SSF55136">
    <property type="entry name" value="Probable bacterial effector-binding domain"/>
    <property type="match status" value="1"/>
</dbReference>
<gene>
    <name evidence="2" type="ORF">FE782_14720</name>
</gene>
<accession>A0A5R9G4S4</accession>
<feature type="domain" description="GyrI-like small molecule binding" evidence="1">
    <location>
        <begin position="20"/>
        <end position="203"/>
    </location>
</feature>
<dbReference type="InterPro" id="IPR011256">
    <property type="entry name" value="Reg_factor_effector_dom_sf"/>
</dbReference>
<dbReference type="EMBL" id="VCIW01000009">
    <property type="protein sequence ID" value="TLS51367.1"/>
    <property type="molecule type" value="Genomic_DNA"/>
</dbReference>
<dbReference type="AlphaFoldDB" id="A0A5R9G4S4"/>
<comment type="caution">
    <text evidence="2">The sequence shown here is derived from an EMBL/GenBank/DDBJ whole genome shotgun (WGS) entry which is preliminary data.</text>
</comment>
<keyword evidence="3" id="KW-1185">Reference proteome</keyword>
<dbReference type="PIRSF" id="PIRSF031644">
    <property type="entry name" value="UCP031644"/>
    <property type="match status" value="1"/>
</dbReference>
<dbReference type="OrthoDB" id="4772335at2"/>
<dbReference type="Proteomes" id="UP000309676">
    <property type="component" value="Unassembled WGS sequence"/>
</dbReference>
<dbReference type="InterPro" id="IPR029442">
    <property type="entry name" value="GyrI-like"/>
</dbReference>